<evidence type="ECO:0000313" key="3">
    <source>
        <dbReference type="Proteomes" id="UP000823775"/>
    </source>
</evidence>
<reference evidence="2 3" key="1">
    <citation type="journal article" date="2021" name="BMC Genomics">
        <title>Datura genome reveals duplications of psychoactive alkaloid biosynthetic genes and high mutation rate following tissue culture.</title>
        <authorList>
            <person name="Rajewski A."/>
            <person name="Carter-House D."/>
            <person name="Stajich J."/>
            <person name="Litt A."/>
        </authorList>
    </citation>
    <scope>NUCLEOTIDE SEQUENCE [LARGE SCALE GENOMIC DNA]</scope>
    <source>
        <strain evidence="2">AR-01</strain>
    </source>
</reference>
<proteinExistence type="predicted"/>
<evidence type="ECO:0000256" key="1">
    <source>
        <dbReference type="SAM" id="MobiDB-lite"/>
    </source>
</evidence>
<comment type="caution">
    <text evidence="2">The sequence shown here is derived from an EMBL/GenBank/DDBJ whole genome shotgun (WGS) entry which is preliminary data.</text>
</comment>
<feature type="region of interest" description="Disordered" evidence="1">
    <location>
        <begin position="1"/>
        <end position="20"/>
    </location>
</feature>
<organism evidence="2 3">
    <name type="scientific">Datura stramonium</name>
    <name type="common">Jimsonweed</name>
    <name type="synonym">Common thornapple</name>
    <dbReference type="NCBI Taxonomy" id="4076"/>
    <lineage>
        <taxon>Eukaryota</taxon>
        <taxon>Viridiplantae</taxon>
        <taxon>Streptophyta</taxon>
        <taxon>Embryophyta</taxon>
        <taxon>Tracheophyta</taxon>
        <taxon>Spermatophyta</taxon>
        <taxon>Magnoliopsida</taxon>
        <taxon>eudicotyledons</taxon>
        <taxon>Gunneridae</taxon>
        <taxon>Pentapetalae</taxon>
        <taxon>asterids</taxon>
        <taxon>lamiids</taxon>
        <taxon>Solanales</taxon>
        <taxon>Solanaceae</taxon>
        <taxon>Solanoideae</taxon>
        <taxon>Datureae</taxon>
        <taxon>Datura</taxon>
    </lineage>
</organism>
<feature type="compositionally biased region" description="Pro residues" evidence="1">
    <location>
        <begin position="46"/>
        <end position="55"/>
    </location>
</feature>
<feature type="region of interest" description="Disordered" evidence="1">
    <location>
        <begin position="31"/>
        <end position="61"/>
    </location>
</feature>
<dbReference type="EMBL" id="JACEIK010006955">
    <property type="protein sequence ID" value="MCE3049518.1"/>
    <property type="molecule type" value="Genomic_DNA"/>
</dbReference>
<gene>
    <name evidence="2" type="ORF">HAX54_045088</name>
</gene>
<accession>A0ABS8WJD7</accession>
<keyword evidence="3" id="KW-1185">Reference proteome</keyword>
<sequence>MHMEEKTIEKDETSPNHDLAHEEVMVNISNKEEGREEVVKVSTPSPNLPIRPPSFPKRVMKKHDDAKTGLVWIQSEMRLHSELIMMKSYLKLIEE</sequence>
<name>A0ABS8WJD7_DATST</name>
<protein>
    <submittedName>
        <fullName evidence="2">Uncharacterized protein</fullName>
    </submittedName>
</protein>
<dbReference type="Proteomes" id="UP000823775">
    <property type="component" value="Unassembled WGS sequence"/>
</dbReference>
<evidence type="ECO:0000313" key="2">
    <source>
        <dbReference type="EMBL" id="MCE3049518.1"/>
    </source>
</evidence>